<protein>
    <submittedName>
        <fullName evidence="2">Uncharacterized protein</fullName>
    </submittedName>
</protein>
<feature type="transmembrane region" description="Helical" evidence="1">
    <location>
        <begin position="132"/>
        <end position="151"/>
    </location>
</feature>
<sequence>MPALNEQRIKTLSLLVLLAALSYAVTRNISQFVRRVEFLKITPDVAIATVLLLLLVCYIYSFLLCSNSKYTELLLTPLALVTGIILGFPHYDLVNTLVLVAIALAISISGIEYERSYKHVFLKFNPRTNFRIAISTLTTVFSVVAGFAFLVRPQDISNLDVGRTVASVITEPIHKVVSQEIESTIEQAFSDSNLIPKNMLTNNSSFIASKEEFGKYITEKINKAVQPYTNFLQPSFAVAVFLAFQLLDWLVIILFTITINPLIQLATKAGILKVTKVQVEQEQLTF</sequence>
<evidence type="ECO:0000313" key="2">
    <source>
        <dbReference type="EMBL" id="OGC63581.1"/>
    </source>
</evidence>
<keyword evidence="1" id="KW-0472">Membrane</keyword>
<feature type="transmembrane region" description="Helical" evidence="1">
    <location>
        <begin position="236"/>
        <end position="263"/>
    </location>
</feature>
<dbReference type="Proteomes" id="UP000176614">
    <property type="component" value="Unassembled WGS sequence"/>
</dbReference>
<dbReference type="AlphaFoldDB" id="A0A1F4W2G3"/>
<feature type="transmembrane region" description="Helical" evidence="1">
    <location>
        <begin position="45"/>
        <end position="63"/>
    </location>
</feature>
<feature type="transmembrane region" description="Helical" evidence="1">
    <location>
        <begin position="70"/>
        <end position="88"/>
    </location>
</feature>
<name>A0A1F4W2G3_UNCKA</name>
<accession>A0A1F4W2G3</accession>
<evidence type="ECO:0000256" key="1">
    <source>
        <dbReference type="SAM" id="Phobius"/>
    </source>
</evidence>
<feature type="transmembrane region" description="Helical" evidence="1">
    <location>
        <begin position="94"/>
        <end position="111"/>
    </location>
</feature>
<keyword evidence="1" id="KW-1133">Transmembrane helix</keyword>
<reference evidence="2 3" key="1">
    <citation type="journal article" date="2016" name="Nat. Commun.">
        <title>Thousands of microbial genomes shed light on interconnected biogeochemical processes in an aquifer system.</title>
        <authorList>
            <person name="Anantharaman K."/>
            <person name="Brown C.T."/>
            <person name="Hug L.A."/>
            <person name="Sharon I."/>
            <person name="Castelle C.J."/>
            <person name="Probst A.J."/>
            <person name="Thomas B.C."/>
            <person name="Singh A."/>
            <person name="Wilkins M.J."/>
            <person name="Karaoz U."/>
            <person name="Brodie E.L."/>
            <person name="Williams K.H."/>
            <person name="Hubbard S.S."/>
            <person name="Banfield J.F."/>
        </authorList>
    </citation>
    <scope>NUCLEOTIDE SEQUENCE [LARGE SCALE GENOMIC DNA]</scope>
</reference>
<dbReference type="EMBL" id="MEVT01000005">
    <property type="protein sequence ID" value="OGC63581.1"/>
    <property type="molecule type" value="Genomic_DNA"/>
</dbReference>
<comment type="caution">
    <text evidence="2">The sequence shown here is derived from an EMBL/GenBank/DDBJ whole genome shotgun (WGS) entry which is preliminary data.</text>
</comment>
<organism evidence="2 3">
    <name type="scientific">candidate division WWE3 bacterium RIFOXYA2_FULL_46_9</name>
    <dbReference type="NCBI Taxonomy" id="1802636"/>
    <lineage>
        <taxon>Bacteria</taxon>
        <taxon>Katanobacteria</taxon>
    </lineage>
</organism>
<gene>
    <name evidence="2" type="ORF">A2264_04380</name>
</gene>
<evidence type="ECO:0000313" key="3">
    <source>
        <dbReference type="Proteomes" id="UP000176614"/>
    </source>
</evidence>
<proteinExistence type="predicted"/>
<keyword evidence="1" id="KW-0812">Transmembrane</keyword>